<dbReference type="PANTHER" id="PTHR32182">
    <property type="entry name" value="DNA REPLICATION AND REPAIR PROTEIN RECF"/>
    <property type="match status" value="1"/>
</dbReference>
<sequence length="526" mass="61303">MKINRLCIYDIENRPLLKGLNLYFGTRLNDNNASANCFIGVNGAGKSQVLEALSEIFLFMDNLYRVENPLPEKYLLSPFAFKIEYEIVFEEVLHLVVFECDKVGGKLKDVDFSIFIKNDEELQQIDISQISLINFIPAKITGYTSGANETLSLPFDSYYDHYAEYTWNRAKNINDTADHSKIDYDPRLYFMNYNTNLGITITSFIYRDDFPEFQLILDTLNINELKSFVITIQTLPPTRRNGGVIFTPELEEWRQKLINIADENIVDEKHQKNTLKFNITDETRIAFKDNFSSALELYTCLYKLELLNNLVVDKATREKLKKERADRKLLTKMPIVSDINKVMNYSELKLILNNKNRSEIDYLSLSDGEHQFLNVFGTLLMMNQDNCLFLLDEPETHFNPVWRRTFISTLERITHNRKQDIFITTHSPFIISDSKRENVFIFKKENEEIIVDNPSSETYGATFDNILKMAFEIVPPISENSLEEIKKLQHENDPNVIQEELENFGDSLEIATLRNRIILLKSKDQK</sequence>
<dbReference type="GeneID" id="301713658"/>
<evidence type="ECO:0000259" key="1">
    <source>
        <dbReference type="Pfam" id="PF13304"/>
    </source>
</evidence>
<dbReference type="InterPro" id="IPR027417">
    <property type="entry name" value="P-loop_NTPase"/>
</dbReference>
<keyword evidence="3" id="KW-1185">Reference proteome</keyword>
<evidence type="ECO:0000313" key="3">
    <source>
        <dbReference type="Proteomes" id="UP000281899"/>
    </source>
</evidence>
<feature type="domain" description="ATPase AAA-type core" evidence="1">
    <location>
        <begin position="290"/>
        <end position="432"/>
    </location>
</feature>
<dbReference type="PANTHER" id="PTHR32182:SF25">
    <property type="entry name" value="SLR1056 PROTEIN"/>
    <property type="match status" value="1"/>
</dbReference>
<dbReference type="Gene3D" id="3.40.50.300">
    <property type="entry name" value="P-loop containing nucleotide triphosphate hydrolases"/>
    <property type="match status" value="1"/>
</dbReference>
<dbReference type="RefSeq" id="WP_123278962.1">
    <property type="nucleotide sequence ID" value="NZ_RJTW01000006.1"/>
</dbReference>
<comment type="caution">
    <text evidence="2">The sequence shown here is derived from an EMBL/GenBank/DDBJ whole genome shotgun (WGS) entry which is preliminary data.</text>
</comment>
<organism evidence="2 3">
    <name type="scientific">Chryseobacterium cucumeris</name>
    <dbReference type="NCBI Taxonomy" id="1813611"/>
    <lineage>
        <taxon>Bacteria</taxon>
        <taxon>Pseudomonadati</taxon>
        <taxon>Bacteroidota</taxon>
        <taxon>Flavobacteriia</taxon>
        <taxon>Flavobacteriales</taxon>
        <taxon>Weeksellaceae</taxon>
        <taxon>Chryseobacterium group</taxon>
        <taxon>Chryseobacterium</taxon>
    </lineage>
</organism>
<dbReference type="Pfam" id="PF13304">
    <property type="entry name" value="AAA_21"/>
    <property type="match status" value="1"/>
</dbReference>
<gene>
    <name evidence="2" type="ORF">EGI15_13365</name>
</gene>
<dbReference type="SUPFAM" id="SSF52540">
    <property type="entry name" value="P-loop containing nucleoside triphosphate hydrolases"/>
    <property type="match status" value="1"/>
</dbReference>
<name>A0ABX9X7W3_9FLAO</name>
<evidence type="ECO:0000313" key="2">
    <source>
        <dbReference type="EMBL" id="ROH91522.1"/>
    </source>
</evidence>
<dbReference type="InterPro" id="IPR003959">
    <property type="entry name" value="ATPase_AAA_core"/>
</dbReference>
<dbReference type="InterPro" id="IPR030974">
    <property type="entry name" value="Restrict_AAA"/>
</dbReference>
<dbReference type="Proteomes" id="UP000281899">
    <property type="component" value="Unassembled WGS sequence"/>
</dbReference>
<reference evidence="2 3" key="1">
    <citation type="submission" date="2018-11" db="EMBL/GenBank/DDBJ databases">
        <title>Proposal to divide the Flavobacteriaceae and reorganize its genera based on Amino Acid Identity values calculated from whole genome sequences.</title>
        <authorList>
            <person name="Nicholson A.C."/>
            <person name="Gulvik C.A."/>
            <person name="Whitney A.M."/>
            <person name="Humrighouse B.W."/>
            <person name="Bell M."/>
            <person name="Holmes B."/>
            <person name="Steigerwalt A."/>
            <person name="Villarma A."/>
            <person name="Sheth M."/>
            <person name="Batra D."/>
            <person name="Pryor J."/>
            <person name="Bernardet J.-F."/>
            <person name="Hugo C."/>
            <person name="Kampfer P."/>
            <person name="Newman J."/>
            <person name="Mcquiston J.R."/>
        </authorList>
    </citation>
    <scope>NUCLEOTIDE SEQUENCE [LARGE SCALE GENOMIC DNA]</scope>
    <source>
        <strain evidence="2 3">G0235</strain>
    </source>
</reference>
<protein>
    <submittedName>
        <fullName evidence="2">Restriction system-associated AAA family ATPase</fullName>
    </submittedName>
</protein>
<proteinExistence type="predicted"/>
<accession>A0ABX9X7W3</accession>
<dbReference type="EMBL" id="RJTW01000006">
    <property type="protein sequence ID" value="ROH91522.1"/>
    <property type="molecule type" value="Genomic_DNA"/>
</dbReference>
<dbReference type="NCBIfam" id="TIGR04435">
    <property type="entry name" value="restrict_AAA_1"/>
    <property type="match status" value="1"/>
</dbReference>